<dbReference type="EMBL" id="KB743126">
    <property type="protein sequence ID" value="EOB01116.1"/>
    <property type="molecule type" value="Genomic_DNA"/>
</dbReference>
<dbReference type="AlphaFoldDB" id="R0JUC6"/>
<evidence type="ECO:0000313" key="2">
    <source>
        <dbReference type="Proteomes" id="UP000296049"/>
    </source>
</evidence>
<evidence type="ECO:0000313" key="1">
    <source>
        <dbReference type="EMBL" id="EOB01116.1"/>
    </source>
</evidence>
<organism evidence="1 2">
    <name type="scientific">Anas platyrhynchos</name>
    <name type="common">Mallard</name>
    <name type="synonym">Anas boschas</name>
    <dbReference type="NCBI Taxonomy" id="8839"/>
    <lineage>
        <taxon>Eukaryota</taxon>
        <taxon>Metazoa</taxon>
        <taxon>Chordata</taxon>
        <taxon>Craniata</taxon>
        <taxon>Vertebrata</taxon>
        <taxon>Euteleostomi</taxon>
        <taxon>Archelosauria</taxon>
        <taxon>Archosauria</taxon>
        <taxon>Dinosauria</taxon>
        <taxon>Saurischia</taxon>
        <taxon>Theropoda</taxon>
        <taxon>Coelurosauria</taxon>
        <taxon>Aves</taxon>
        <taxon>Neognathae</taxon>
        <taxon>Galloanserae</taxon>
        <taxon>Anseriformes</taxon>
        <taxon>Anatidae</taxon>
        <taxon>Anatinae</taxon>
        <taxon>Anas</taxon>
    </lineage>
</organism>
<reference evidence="2" key="1">
    <citation type="journal article" date="2013" name="Nat. Genet.">
        <title>The duck genome and transcriptome provide insight into an avian influenza virus reservoir species.</title>
        <authorList>
            <person name="Huang Y."/>
            <person name="Li Y."/>
            <person name="Burt D.W."/>
            <person name="Chen H."/>
            <person name="Zhang Y."/>
            <person name="Qian W."/>
            <person name="Kim H."/>
            <person name="Gan S."/>
            <person name="Zhao Y."/>
            <person name="Li J."/>
            <person name="Yi K."/>
            <person name="Feng H."/>
            <person name="Zhu P."/>
            <person name="Li B."/>
            <person name="Liu Q."/>
            <person name="Fairley S."/>
            <person name="Magor K.E."/>
            <person name="Du Z."/>
            <person name="Hu X."/>
            <person name="Goodman L."/>
            <person name="Tafer H."/>
            <person name="Vignal A."/>
            <person name="Lee T."/>
            <person name="Kim K.W."/>
            <person name="Sheng Z."/>
            <person name="An Y."/>
            <person name="Searle S."/>
            <person name="Herrero J."/>
            <person name="Groenen M.A."/>
            <person name="Crooijmans R.P."/>
            <person name="Faraut T."/>
            <person name="Cai Q."/>
            <person name="Webster R.G."/>
            <person name="Aldridge J.R."/>
            <person name="Warren W.C."/>
            <person name="Bartschat S."/>
            <person name="Kehr S."/>
            <person name="Marz M."/>
            <person name="Stadler P.F."/>
            <person name="Smith J."/>
            <person name="Kraus R.H."/>
            <person name="Zhao Y."/>
            <person name="Ren L."/>
            <person name="Fei J."/>
            <person name="Morisson M."/>
            <person name="Kaiser P."/>
            <person name="Griffin D.K."/>
            <person name="Rao M."/>
            <person name="Pitel F."/>
            <person name="Wang J."/>
            <person name="Li N."/>
        </authorList>
    </citation>
    <scope>NUCLEOTIDE SEQUENCE [LARGE SCALE GENOMIC DNA]</scope>
</reference>
<sequence>MEQQLWIKRGYGDRRNMRRKFKFRVSVNTDIQRCCLDPEPQSAWGRSTPATIRAHLYAVCSVWDHLQGGNCVLCCSGSLGKVHCGPPRPFPLQIAPADVPKPKGGAEKGGPPARFRRAVCNVLLPEFGTKTVTVNRVKQSHEKERSKTARFRGQYTIYNDNSVKIGESKSLTQEENKGNNAVWSRNSVGTAGALLPGWIKFQPSGSKEDYAKGTVWLQRRPISTSKCTLKFLLQDDN</sequence>
<name>R0JUC6_ANAPL</name>
<accession>R0JUC6</accession>
<gene>
    <name evidence="1" type="ORF">Anapl_16481</name>
</gene>
<protein>
    <submittedName>
        <fullName evidence="1">Uncharacterized protein</fullName>
    </submittedName>
</protein>
<keyword evidence="2" id="KW-1185">Reference proteome</keyword>
<dbReference type="Proteomes" id="UP000296049">
    <property type="component" value="Unassembled WGS sequence"/>
</dbReference>
<proteinExistence type="predicted"/>